<gene>
    <name evidence="1" type="ORF">GGR42_002649</name>
</gene>
<reference evidence="1 2" key="1">
    <citation type="submission" date="2020-03" db="EMBL/GenBank/DDBJ databases">
        <title>Genomic Encyclopedia of Type Strains, Phase IV (KMG-IV): sequencing the most valuable type-strain genomes for metagenomic binning, comparative biology and taxonomic classification.</title>
        <authorList>
            <person name="Goeker M."/>
        </authorList>
    </citation>
    <scope>NUCLEOTIDE SEQUENCE [LARGE SCALE GENOMIC DNA]</scope>
    <source>
        <strain evidence="1 2">DSM 29762</strain>
    </source>
</reference>
<dbReference type="EMBL" id="JAATJJ010000002">
    <property type="protein sequence ID" value="NJB72158.1"/>
    <property type="molecule type" value="Genomic_DNA"/>
</dbReference>
<keyword evidence="2" id="KW-1185">Reference proteome</keyword>
<protein>
    <submittedName>
        <fullName evidence="1">Uncharacterized protein</fullName>
    </submittedName>
</protein>
<dbReference type="Proteomes" id="UP000590442">
    <property type="component" value="Unassembled WGS sequence"/>
</dbReference>
<sequence length="145" mass="17616">MGTKEYSYIEWLSAEEMHSQYRNWFSELVFIKDEELFLNNLIKSFTLQILDSENYEKSKELVSSLLDMEKRIVPLFKKIQLHGNQLQIMIDDIDQLDLEKAYRDEHRSLLHDFKQYTMEYRILKKKLFKLVSGFIKDQKQRTLLK</sequence>
<evidence type="ECO:0000313" key="2">
    <source>
        <dbReference type="Proteomes" id="UP000590442"/>
    </source>
</evidence>
<dbReference type="AlphaFoldDB" id="A0A846QVY9"/>
<organism evidence="1 2">
    <name type="scientific">Saonia flava</name>
    <dbReference type="NCBI Taxonomy" id="523696"/>
    <lineage>
        <taxon>Bacteria</taxon>
        <taxon>Pseudomonadati</taxon>
        <taxon>Bacteroidota</taxon>
        <taxon>Flavobacteriia</taxon>
        <taxon>Flavobacteriales</taxon>
        <taxon>Flavobacteriaceae</taxon>
        <taxon>Saonia</taxon>
    </lineage>
</organism>
<proteinExistence type="predicted"/>
<name>A0A846QVY9_9FLAO</name>
<comment type="caution">
    <text evidence="1">The sequence shown here is derived from an EMBL/GenBank/DDBJ whole genome shotgun (WGS) entry which is preliminary data.</text>
</comment>
<accession>A0A846QVY9</accession>
<evidence type="ECO:0000313" key="1">
    <source>
        <dbReference type="EMBL" id="NJB72158.1"/>
    </source>
</evidence>
<dbReference type="RefSeq" id="WP_167964894.1">
    <property type="nucleotide sequence ID" value="NZ_JAATJJ010000002.1"/>
</dbReference>